<accession>A0ABZ0Y1W7</accession>
<protein>
    <recommendedName>
        <fullName evidence="3">Lipoprotein</fullName>
    </recommendedName>
</protein>
<organism evidence="1 2">
    <name type="scientific">Duganella zoogloeoides</name>
    <dbReference type="NCBI Taxonomy" id="75659"/>
    <lineage>
        <taxon>Bacteria</taxon>
        <taxon>Pseudomonadati</taxon>
        <taxon>Pseudomonadota</taxon>
        <taxon>Betaproteobacteria</taxon>
        <taxon>Burkholderiales</taxon>
        <taxon>Oxalobacteraceae</taxon>
        <taxon>Telluria group</taxon>
        <taxon>Duganella</taxon>
    </lineage>
</organism>
<dbReference type="PROSITE" id="PS51257">
    <property type="entry name" value="PROKAR_LIPOPROTEIN"/>
    <property type="match status" value="1"/>
</dbReference>
<dbReference type="Proteomes" id="UP001326110">
    <property type="component" value="Chromosome"/>
</dbReference>
<proteinExistence type="predicted"/>
<evidence type="ECO:0008006" key="3">
    <source>
        <dbReference type="Google" id="ProtNLM"/>
    </source>
</evidence>
<dbReference type="GeneID" id="43163711"/>
<dbReference type="RefSeq" id="WP_019921982.1">
    <property type="nucleotide sequence ID" value="NZ_CP140152.1"/>
</dbReference>
<evidence type="ECO:0000313" key="2">
    <source>
        <dbReference type="Proteomes" id="UP001326110"/>
    </source>
</evidence>
<name>A0ABZ0Y1W7_9BURK</name>
<evidence type="ECO:0000313" key="1">
    <source>
        <dbReference type="EMBL" id="WQH06031.1"/>
    </source>
</evidence>
<dbReference type="EMBL" id="CP140152">
    <property type="protein sequence ID" value="WQH06031.1"/>
    <property type="molecule type" value="Genomic_DNA"/>
</dbReference>
<reference evidence="1 2" key="1">
    <citation type="submission" date="2023-11" db="EMBL/GenBank/DDBJ databases">
        <title>MicrobeMod: A computational toolkit for identifying prokaryotic methylation and restriction-modification with nanopore sequencing.</title>
        <authorList>
            <person name="Crits-Christoph A."/>
            <person name="Kang S.C."/>
            <person name="Lee H."/>
            <person name="Ostrov N."/>
        </authorList>
    </citation>
    <scope>NUCLEOTIDE SEQUENCE [LARGE SCALE GENOMIC DNA]</scope>
    <source>
        <strain evidence="1 2">ATCC 25935</strain>
    </source>
</reference>
<keyword evidence="2" id="KW-1185">Reference proteome</keyword>
<sequence>MISLRLTWLHLSVHALLIGCLLAVFAMLGGCASSTPRMADVRAFAADAPKLNAYHELTERYRSAYERQQPYLAPAADLRERALDASRKQASDDFRRIDDVVQAYMQALGALAGDRRYDLRDPLKVVGTGIKAWPDTGLEDRHVNAFTGLTRLLSRAITAPMQERAVNDLVRDASEPVQQLLDAMRKLLRLYDRSNDNEQRIVLGMLEMEIPYLDANRDRLLIALAKSHLQEKTAEYRLIGLRHTLARKNLDLIERRHRALVESLPQP</sequence>
<gene>
    <name evidence="1" type="ORF">SR858_06750</name>
</gene>